<keyword evidence="6" id="KW-0963">Cytoplasm</keyword>
<comment type="caution">
    <text evidence="21">The sequence shown here is derived from an EMBL/GenBank/DDBJ whole genome shotgun (WGS) entry which is preliminary data.</text>
</comment>
<dbReference type="PANTHER" id="PTHR11136:SF5">
    <property type="entry name" value="FOLYLPOLYGLUTAMATE SYNTHASE, MITOCHONDRIAL"/>
    <property type="match status" value="1"/>
</dbReference>
<comment type="subcellular location">
    <subcellularLocation>
        <location evidence="3">Cytoplasm</location>
    </subcellularLocation>
    <subcellularLocation>
        <location evidence="1">Mitochondrion inner membrane</location>
    </subcellularLocation>
    <subcellularLocation>
        <location evidence="2">Mitochondrion matrix</location>
    </subcellularLocation>
</comment>
<sequence>MSRCFLAGVLRFRVVLFSPSSSLTSPPPPVQGQGAPRKHYYSTTTAAATTTAANMAAAARTYDDALSRLPQLQSNAATIALFADASAGIPGGAPSLNARAKPETLAWLARAGYKPSDLSAAGLKCVHIAGTKGKGSVTALVAGILSRYPSVAKPVGVYTSPHLVSVRERIVIDGEPISREKFGRYFFELWDRFTEAARAAGDADPEGPNTKPFYFRFLTILAVHVFLREGVRSAVVECGIGGEYDPTTFVLPDDDGASVTAAVVTQLGLDHVSMLGDTVEKIAWNKAGVFKKGVLGVTRRLEERPGVMGVLRDRAREKGCELREVRDEDVEAWKGVDGARLEGPFQRYNMALAVVAARQHLMSLGVKFEGEFGRDGYSLDATPEEFVVGLREASLRGRCETFVNGKGVEWFADGAHTEDSLAGVGEWFAGKIKGDDNVVPVLVFNQQDRDPVVLLTALMAAAQNEVGGGKAVFKHAIFTRNEEKAVNEPDLVVQQKACETLRNLSPDTEATIQTSVQPSVELVRAIAQQAREDGKTCKVLVTGSFHLVGAILKTVDDSVEY</sequence>
<dbReference type="GO" id="GO:0046872">
    <property type="term" value="F:metal ion binding"/>
    <property type="evidence" value="ECO:0007669"/>
    <property type="project" value="UniProtKB-KW"/>
</dbReference>
<feature type="binding site" evidence="18">
    <location>
        <position position="398"/>
    </location>
    <ligand>
        <name>ATP</name>
        <dbReference type="ChEBI" id="CHEBI:30616"/>
    </ligand>
</feature>
<keyword evidence="20" id="KW-0732">Signal</keyword>
<feature type="binding site" evidence="19">
    <location>
        <position position="271"/>
    </location>
    <ligand>
        <name>Mg(2+)</name>
        <dbReference type="ChEBI" id="CHEBI:18420"/>
        <label>1</label>
    </ligand>
</feature>
<reference evidence="21" key="2">
    <citation type="submission" date="2023-06" db="EMBL/GenBank/DDBJ databases">
        <authorList>
            <consortium name="Lawrence Berkeley National Laboratory"/>
            <person name="Haridas S."/>
            <person name="Hensen N."/>
            <person name="Bonometti L."/>
            <person name="Westerberg I."/>
            <person name="Brannstrom I.O."/>
            <person name="Guillou S."/>
            <person name="Cros-Aarteil S."/>
            <person name="Calhoun S."/>
            <person name="Kuo A."/>
            <person name="Mondo S."/>
            <person name="Pangilinan J."/>
            <person name="Riley R."/>
            <person name="LaButti K."/>
            <person name="Andreopoulos B."/>
            <person name="Lipzen A."/>
            <person name="Chen C."/>
            <person name="Yanf M."/>
            <person name="Daum C."/>
            <person name="Ng V."/>
            <person name="Clum A."/>
            <person name="Steindorff A."/>
            <person name="Ohm R."/>
            <person name="Martin F."/>
            <person name="Silar P."/>
            <person name="Natvig D."/>
            <person name="Lalanne C."/>
            <person name="Gautier V."/>
            <person name="Ament-velasquez S.L."/>
            <person name="Kruys A."/>
            <person name="Hutchinson M.I."/>
            <person name="Powell A.J."/>
            <person name="Barry K."/>
            <person name="Miller A.N."/>
            <person name="Grigoriev I.V."/>
            <person name="Debuchy R."/>
            <person name="Gladieux P."/>
            <person name="Thoren M.H."/>
            <person name="Johannesson H."/>
        </authorList>
    </citation>
    <scope>NUCLEOTIDE SEQUENCE</scope>
    <source>
        <strain evidence="21">CBS 232.78</strain>
    </source>
</reference>
<dbReference type="InterPro" id="IPR023600">
    <property type="entry name" value="Folylpolyglutamate_synth_euk"/>
</dbReference>
<evidence type="ECO:0000256" key="5">
    <source>
        <dbReference type="ARBA" id="ARBA00008276"/>
    </source>
</evidence>
<name>A0AAE0P5Y1_9PEZI</name>
<keyword evidence="12 18" id="KW-0067">ATP-binding</keyword>
<protein>
    <recommendedName>
        <fullName evidence="17">Folylpolyglutamate synthase</fullName>
        <ecNumber evidence="17">6.3.2.17</ecNumber>
    </recommendedName>
    <alternativeName>
        <fullName evidence="17">Folylpoly-gamma-glutamate synthetase</fullName>
    </alternativeName>
    <alternativeName>
        <fullName evidence="17">Tetrahydrofolylpolyglutamate synthase</fullName>
    </alternativeName>
</protein>
<dbReference type="Proteomes" id="UP001285441">
    <property type="component" value="Unassembled WGS sequence"/>
</dbReference>
<dbReference type="Gene3D" id="3.40.1190.10">
    <property type="entry name" value="Mur-like, catalytic domain"/>
    <property type="match status" value="1"/>
</dbReference>
<keyword evidence="15" id="KW-0472">Membrane</keyword>
<feature type="chain" id="PRO_5042050511" description="Folylpolyglutamate synthase" evidence="20">
    <location>
        <begin position="25"/>
        <end position="561"/>
    </location>
</feature>
<evidence type="ECO:0000256" key="17">
    <source>
        <dbReference type="PIRNR" id="PIRNR038895"/>
    </source>
</evidence>
<evidence type="ECO:0000256" key="1">
    <source>
        <dbReference type="ARBA" id="ARBA00004273"/>
    </source>
</evidence>
<dbReference type="GO" id="GO:0006730">
    <property type="term" value="P:one-carbon metabolic process"/>
    <property type="evidence" value="ECO:0007669"/>
    <property type="project" value="UniProtKB-KW"/>
</dbReference>
<feature type="binding site" evidence="18">
    <location>
        <position position="413"/>
    </location>
    <ligand>
        <name>ATP</name>
        <dbReference type="ChEBI" id="CHEBI:30616"/>
    </ligand>
</feature>
<evidence type="ECO:0000256" key="4">
    <source>
        <dbReference type="ARBA" id="ARBA00005150"/>
    </source>
</evidence>
<keyword evidence="10 18" id="KW-0547">Nucleotide-binding</keyword>
<evidence type="ECO:0000256" key="18">
    <source>
        <dbReference type="PIRSR" id="PIRSR038895-1"/>
    </source>
</evidence>
<dbReference type="Gene3D" id="3.90.190.20">
    <property type="entry name" value="Mur ligase, C-terminal domain"/>
    <property type="match status" value="1"/>
</dbReference>
<evidence type="ECO:0000256" key="20">
    <source>
        <dbReference type="SAM" id="SignalP"/>
    </source>
</evidence>
<dbReference type="GO" id="GO:0005743">
    <property type="term" value="C:mitochondrial inner membrane"/>
    <property type="evidence" value="ECO:0007669"/>
    <property type="project" value="UniProtKB-SubCell"/>
</dbReference>
<evidence type="ECO:0000256" key="6">
    <source>
        <dbReference type="ARBA" id="ARBA00022490"/>
    </source>
</evidence>
<comment type="cofactor">
    <cofactor evidence="17">
        <name>a monovalent cation</name>
        <dbReference type="ChEBI" id="CHEBI:60242"/>
    </cofactor>
    <text evidence="17">A monovalent cation.</text>
</comment>
<evidence type="ECO:0000256" key="2">
    <source>
        <dbReference type="ARBA" id="ARBA00004305"/>
    </source>
</evidence>
<dbReference type="GO" id="GO:0005524">
    <property type="term" value="F:ATP binding"/>
    <property type="evidence" value="ECO:0007669"/>
    <property type="project" value="UniProtKB-KW"/>
</dbReference>
<dbReference type="AlphaFoldDB" id="A0AAE0P5Y1"/>
<feature type="binding site" evidence="19">
    <location>
        <position position="160"/>
    </location>
    <ligand>
        <name>Mg(2+)</name>
        <dbReference type="ChEBI" id="CHEBI:18420"/>
        <label>1</label>
    </ligand>
</feature>
<organism evidence="21 22">
    <name type="scientific">Podospora didyma</name>
    <dbReference type="NCBI Taxonomy" id="330526"/>
    <lineage>
        <taxon>Eukaryota</taxon>
        <taxon>Fungi</taxon>
        <taxon>Dikarya</taxon>
        <taxon>Ascomycota</taxon>
        <taxon>Pezizomycotina</taxon>
        <taxon>Sordariomycetes</taxon>
        <taxon>Sordariomycetidae</taxon>
        <taxon>Sordariales</taxon>
        <taxon>Podosporaceae</taxon>
        <taxon>Podospora</taxon>
    </lineage>
</organism>
<evidence type="ECO:0000256" key="19">
    <source>
        <dbReference type="PIRSR" id="PIRSR038895-2"/>
    </source>
</evidence>
<dbReference type="PIRSF" id="PIRSF038895">
    <property type="entry name" value="FPGS"/>
    <property type="match status" value="1"/>
</dbReference>
<comment type="catalytic activity">
    <reaction evidence="16 17">
        <text>(6S)-5,6,7,8-tetrahydrofolyl-(gamma-L-Glu)(n) + L-glutamate + ATP = (6S)-5,6,7,8-tetrahydrofolyl-(gamma-L-Glu)(n+1) + ADP + phosphate + H(+)</text>
        <dbReference type="Rhea" id="RHEA:10580"/>
        <dbReference type="Rhea" id="RHEA-COMP:14738"/>
        <dbReference type="Rhea" id="RHEA-COMP:14740"/>
        <dbReference type="ChEBI" id="CHEBI:15378"/>
        <dbReference type="ChEBI" id="CHEBI:29985"/>
        <dbReference type="ChEBI" id="CHEBI:30616"/>
        <dbReference type="ChEBI" id="CHEBI:43474"/>
        <dbReference type="ChEBI" id="CHEBI:141005"/>
        <dbReference type="ChEBI" id="CHEBI:456216"/>
        <dbReference type="EC" id="6.3.2.17"/>
    </reaction>
</comment>
<comment type="pathway">
    <text evidence="4 17">Cofactor biosynthesis; tetrahydrofolylpolyglutamate biosynthesis.</text>
</comment>
<proteinExistence type="inferred from homology"/>
<dbReference type="InterPro" id="IPR036565">
    <property type="entry name" value="Mur-like_cat_sf"/>
</dbReference>
<dbReference type="SUPFAM" id="SSF53623">
    <property type="entry name" value="MurD-like peptide ligases, catalytic domain"/>
    <property type="match status" value="1"/>
</dbReference>
<keyword evidence="9 19" id="KW-0479">Metal-binding</keyword>
<keyword evidence="8 17" id="KW-0436">Ligase</keyword>
<evidence type="ECO:0000256" key="16">
    <source>
        <dbReference type="ARBA" id="ARBA00047493"/>
    </source>
</evidence>
<reference evidence="21" key="1">
    <citation type="journal article" date="2023" name="Mol. Phylogenet. Evol.">
        <title>Genome-scale phylogeny and comparative genomics of the fungal order Sordariales.</title>
        <authorList>
            <person name="Hensen N."/>
            <person name="Bonometti L."/>
            <person name="Westerberg I."/>
            <person name="Brannstrom I.O."/>
            <person name="Guillou S."/>
            <person name="Cros-Aarteil S."/>
            <person name="Calhoun S."/>
            <person name="Haridas S."/>
            <person name="Kuo A."/>
            <person name="Mondo S."/>
            <person name="Pangilinan J."/>
            <person name="Riley R."/>
            <person name="LaButti K."/>
            <person name="Andreopoulos B."/>
            <person name="Lipzen A."/>
            <person name="Chen C."/>
            <person name="Yan M."/>
            <person name="Daum C."/>
            <person name="Ng V."/>
            <person name="Clum A."/>
            <person name="Steindorff A."/>
            <person name="Ohm R.A."/>
            <person name="Martin F."/>
            <person name="Silar P."/>
            <person name="Natvig D.O."/>
            <person name="Lalanne C."/>
            <person name="Gautier V."/>
            <person name="Ament-Velasquez S.L."/>
            <person name="Kruys A."/>
            <person name="Hutchinson M.I."/>
            <person name="Powell A.J."/>
            <person name="Barry K."/>
            <person name="Miller A.N."/>
            <person name="Grigoriev I.V."/>
            <person name="Debuchy R."/>
            <person name="Gladieux P."/>
            <person name="Hiltunen Thoren M."/>
            <person name="Johannesson H."/>
        </authorList>
    </citation>
    <scope>NUCLEOTIDE SEQUENCE</scope>
    <source>
        <strain evidence="21">CBS 232.78</strain>
    </source>
</reference>
<feature type="binding site" evidence="19">
    <location>
        <position position="237"/>
    </location>
    <ligand>
        <name>Mg(2+)</name>
        <dbReference type="ChEBI" id="CHEBI:18420"/>
        <label>1</label>
    </ligand>
</feature>
<dbReference type="NCBIfam" id="TIGR01499">
    <property type="entry name" value="folC"/>
    <property type="match status" value="1"/>
</dbReference>
<dbReference type="GO" id="GO:0005829">
    <property type="term" value="C:cytosol"/>
    <property type="evidence" value="ECO:0007669"/>
    <property type="project" value="TreeGrafter"/>
</dbReference>
<dbReference type="InterPro" id="IPR018109">
    <property type="entry name" value="Folylpolyglutamate_synth_CS"/>
</dbReference>
<comment type="function">
    <text evidence="17">Catalyzes conversion of folates to polyglutamate derivatives allowing concentration of folate compounds in the cell and the intracellular retention of these cofactors, which are important substrates for most of the folate-dependent enzymes that are involved in one-carbon transfer reactions involved in purine, pyrimidine and amino acid synthesis.</text>
</comment>
<dbReference type="PROSITE" id="PS01011">
    <property type="entry name" value="FOLYLPOLYGLU_SYNT_1"/>
    <property type="match status" value="1"/>
</dbReference>
<comment type="similarity">
    <text evidence="5 17">Belongs to the folylpolyglutamate synthase family.</text>
</comment>
<evidence type="ECO:0000313" key="22">
    <source>
        <dbReference type="Proteomes" id="UP001285441"/>
    </source>
</evidence>
<keyword evidence="22" id="KW-1185">Reference proteome</keyword>
<dbReference type="GO" id="GO:0004326">
    <property type="term" value="F:tetrahydrofolylpolyglutamate synthase activity"/>
    <property type="evidence" value="ECO:0007669"/>
    <property type="project" value="UniProtKB-EC"/>
</dbReference>
<dbReference type="InterPro" id="IPR001645">
    <property type="entry name" value="Folylpolyglutamate_synth"/>
</dbReference>
<evidence type="ECO:0000256" key="3">
    <source>
        <dbReference type="ARBA" id="ARBA00004496"/>
    </source>
</evidence>
<keyword evidence="13 19" id="KW-0460">Magnesium</keyword>
<dbReference type="PANTHER" id="PTHR11136">
    <property type="entry name" value="FOLYLPOLYGLUTAMATE SYNTHASE-RELATED"/>
    <property type="match status" value="1"/>
</dbReference>
<evidence type="ECO:0000256" key="8">
    <source>
        <dbReference type="ARBA" id="ARBA00022598"/>
    </source>
</evidence>
<evidence type="ECO:0000256" key="14">
    <source>
        <dbReference type="ARBA" id="ARBA00023128"/>
    </source>
</evidence>
<keyword evidence="7 17" id="KW-0554">One-carbon metabolism</keyword>
<dbReference type="SUPFAM" id="SSF53244">
    <property type="entry name" value="MurD-like peptide ligases, peptide-binding domain"/>
    <property type="match status" value="1"/>
</dbReference>
<evidence type="ECO:0000256" key="10">
    <source>
        <dbReference type="ARBA" id="ARBA00022741"/>
    </source>
</evidence>
<dbReference type="EMBL" id="JAULSW010000001">
    <property type="protein sequence ID" value="KAK3393857.1"/>
    <property type="molecule type" value="Genomic_DNA"/>
</dbReference>
<evidence type="ECO:0000256" key="9">
    <source>
        <dbReference type="ARBA" id="ARBA00022723"/>
    </source>
</evidence>
<feature type="signal peptide" evidence="20">
    <location>
        <begin position="1"/>
        <end position="24"/>
    </location>
</feature>
<evidence type="ECO:0000313" key="21">
    <source>
        <dbReference type="EMBL" id="KAK3393857.1"/>
    </source>
</evidence>
<accession>A0AAE0P5Y1</accession>
<keyword evidence="11" id="KW-0999">Mitochondrion inner membrane</keyword>
<dbReference type="GO" id="GO:0005759">
    <property type="term" value="C:mitochondrial matrix"/>
    <property type="evidence" value="ECO:0007669"/>
    <property type="project" value="UniProtKB-SubCell"/>
</dbReference>
<evidence type="ECO:0000256" key="12">
    <source>
        <dbReference type="ARBA" id="ARBA00022840"/>
    </source>
</evidence>
<evidence type="ECO:0000256" key="13">
    <source>
        <dbReference type="ARBA" id="ARBA00022842"/>
    </source>
</evidence>
<evidence type="ECO:0000256" key="7">
    <source>
        <dbReference type="ARBA" id="ARBA00022563"/>
    </source>
</evidence>
<dbReference type="EC" id="6.3.2.17" evidence="17"/>
<dbReference type="InterPro" id="IPR036615">
    <property type="entry name" value="Mur_ligase_C_dom_sf"/>
</dbReference>
<evidence type="ECO:0000256" key="11">
    <source>
        <dbReference type="ARBA" id="ARBA00022792"/>
    </source>
</evidence>
<evidence type="ECO:0000256" key="15">
    <source>
        <dbReference type="ARBA" id="ARBA00023136"/>
    </source>
</evidence>
<keyword evidence="14" id="KW-0496">Mitochondrion</keyword>
<gene>
    <name evidence="21" type="ORF">B0H63DRAFT_459404</name>
</gene>